<organism evidence="18 19">
    <name type="scientific">Tepidiphilus baoligensis</name>
    <dbReference type="NCBI Taxonomy" id="2698687"/>
    <lineage>
        <taxon>Bacteria</taxon>
        <taxon>Pseudomonadati</taxon>
        <taxon>Pseudomonadota</taxon>
        <taxon>Hydrogenophilia</taxon>
        <taxon>Hydrogenophilales</taxon>
        <taxon>Hydrogenophilaceae</taxon>
        <taxon>Tepidiphilus</taxon>
    </lineage>
</organism>
<evidence type="ECO:0000256" key="3">
    <source>
        <dbReference type="ARBA" id="ARBA00022457"/>
    </source>
</evidence>
<proteinExistence type="inferred from homology"/>
<evidence type="ECO:0000256" key="7">
    <source>
        <dbReference type="ARBA" id="ARBA00022801"/>
    </source>
</evidence>
<dbReference type="InterPro" id="IPR020476">
    <property type="entry name" value="Nudix_hydrolase"/>
</dbReference>
<keyword evidence="6" id="KW-0227">DNA damage</keyword>
<dbReference type="EC" id="3.6.1.55" evidence="12"/>
<keyword evidence="9" id="KW-0234">DNA repair</keyword>
<evidence type="ECO:0000256" key="15">
    <source>
        <dbReference type="ARBA" id="ARBA00041979"/>
    </source>
</evidence>
<keyword evidence="4" id="KW-0235">DNA replication</keyword>
<evidence type="ECO:0000256" key="1">
    <source>
        <dbReference type="ARBA" id="ARBA00001946"/>
    </source>
</evidence>
<reference evidence="18 19" key="1">
    <citation type="journal article" date="2020" name="Curr. Microbiol.">
        <title>Tepidiphilus baoligensis sp. nov., a Novel Bacterium of the Family Hydrogenophilaceae Isolated from an Oil Reservoir.</title>
        <authorList>
            <person name="Zhang X."/>
            <person name="Wang G."/>
            <person name="Ma X."/>
            <person name="Yu J."/>
            <person name="You J."/>
            <person name="Xue Y."/>
            <person name="Ma Y."/>
        </authorList>
    </citation>
    <scope>NUCLEOTIDE SEQUENCE [LARGE SCALE GENOMIC DNA]</scope>
    <source>
        <strain evidence="18 19">B18-69</strain>
    </source>
</reference>
<dbReference type="InterPro" id="IPR047127">
    <property type="entry name" value="MutT-like"/>
</dbReference>
<keyword evidence="5" id="KW-0479">Metal-binding</keyword>
<evidence type="ECO:0000313" key="19">
    <source>
        <dbReference type="Proteomes" id="UP000669605"/>
    </source>
</evidence>
<evidence type="ECO:0000259" key="17">
    <source>
        <dbReference type="PROSITE" id="PS51462"/>
    </source>
</evidence>
<evidence type="ECO:0000313" key="18">
    <source>
        <dbReference type="EMBL" id="NMH15707.1"/>
    </source>
</evidence>
<evidence type="ECO:0000256" key="2">
    <source>
        <dbReference type="ARBA" id="ARBA00005582"/>
    </source>
</evidence>
<dbReference type="Proteomes" id="UP000669605">
    <property type="component" value="Unassembled WGS sequence"/>
</dbReference>
<dbReference type="PROSITE" id="PS51462">
    <property type="entry name" value="NUDIX"/>
    <property type="match status" value="1"/>
</dbReference>
<evidence type="ECO:0000256" key="16">
    <source>
        <dbReference type="ARBA" id="ARBA00042798"/>
    </source>
</evidence>
<keyword evidence="19" id="KW-1185">Reference proteome</keyword>
<dbReference type="EMBL" id="JAAAUB010000001">
    <property type="protein sequence ID" value="NMH15707.1"/>
    <property type="molecule type" value="Genomic_DNA"/>
</dbReference>
<comment type="similarity">
    <text evidence="2">Belongs to the Nudix hydrolase family.</text>
</comment>
<comment type="catalytic activity">
    <reaction evidence="10">
        <text>8-oxo-dGTP + H2O = 8-oxo-dGMP + diphosphate + H(+)</text>
        <dbReference type="Rhea" id="RHEA:31575"/>
        <dbReference type="ChEBI" id="CHEBI:15377"/>
        <dbReference type="ChEBI" id="CHEBI:15378"/>
        <dbReference type="ChEBI" id="CHEBI:33019"/>
        <dbReference type="ChEBI" id="CHEBI:63224"/>
        <dbReference type="ChEBI" id="CHEBI:77896"/>
        <dbReference type="EC" id="3.6.1.55"/>
    </reaction>
</comment>
<dbReference type="GO" id="GO:0016787">
    <property type="term" value="F:hydrolase activity"/>
    <property type="evidence" value="ECO:0007669"/>
    <property type="project" value="UniProtKB-KW"/>
</dbReference>
<dbReference type="Gene3D" id="3.90.79.10">
    <property type="entry name" value="Nucleoside Triphosphate Pyrophosphohydrolase"/>
    <property type="match status" value="1"/>
</dbReference>
<dbReference type="PRINTS" id="PR00502">
    <property type="entry name" value="NUDIXFAMILY"/>
</dbReference>
<dbReference type="NCBIfam" id="NF006530">
    <property type="entry name" value="PRK08999.1"/>
    <property type="match status" value="1"/>
</dbReference>
<evidence type="ECO:0000256" key="12">
    <source>
        <dbReference type="ARBA" id="ARBA00038905"/>
    </source>
</evidence>
<evidence type="ECO:0000256" key="10">
    <source>
        <dbReference type="ARBA" id="ARBA00035861"/>
    </source>
</evidence>
<evidence type="ECO:0000256" key="8">
    <source>
        <dbReference type="ARBA" id="ARBA00022842"/>
    </source>
</evidence>
<protein>
    <recommendedName>
        <fullName evidence="13">8-oxo-dGTP diphosphatase</fullName>
        <ecNumber evidence="12">3.6.1.55</ecNumber>
    </recommendedName>
    <alternativeName>
        <fullName evidence="16">7,8-dihydro-8-oxoguanine-triphosphatase</fullName>
    </alternativeName>
    <alternativeName>
        <fullName evidence="15">Mutator protein MutT</fullName>
    </alternativeName>
    <alternativeName>
        <fullName evidence="14">dGTP pyrophosphohydrolase</fullName>
    </alternativeName>
</protein>
<feature type="domain" description="Nudix hydrolase" evidence="17">
    <location>
        <begin position="34"/>
        <end position="165"/>
    </location>
</feature>
<dbReference type="Gene3D" id="3.20.20.70">
    <property type="entry name" value="Aldolase class I"/>
    <property type="match status" value="1"/>
</dbReference>
<evidence type="ECO:0000256" key="4">
    <source>
        <dbReference type="ARBA" id="ARBA00022705"/>
    </source>
</evidence>
<evidence type="ECO:0000256" key="5">
    <source>
        <dbReference type="ARBA" id="ARBA00022723"/>
    </source>
</evidence>
<accession>A0ABX1QI77</accession>
<evidence type="ECO:0000256" key="6">
    <source>
        <dbReference type="ARBA" id="ARBA00022763"/>
    </source>
</evidence>
<dbReference type="InterPro" id="IPR022998">
    <property type="entry name" value="ThiamineP_synth_TenI"/>
</dbReference>
<dbReference type="InterPro" id="IPR015797">
    <property type="entry name" value="NUDIX_hydrolase-like_dom_sf"/>
</dbReference>
<comment type="catalytic activity">
    <reaction evidence="11">
        <text>8-oxo-GTP + H2O = 8-oxo-GMP + diphosphate + H(+)</text>
        <dbReference type="Rhea" id="RHEA:67616"/>
        <dbReference type="ChEBI" id="CHEBI:15377"/>
        <dbReference type="ChEBI" id="CHEBI:15378"/>
        <dbReference type="ChEBI" id="CHEBI:33019"/>
        <dbReference type="ChEBI" id="CHEBI:143553"/>
        <dbReference type="ChEBI" id="CHEBI:145694"/>
    </reaction>
</comment>
<dbReference type="PANTHER" id="PTHR47707">
    <property type="entry name" value="8-OXO-DGTP DIPHOSPHATASE"/>
    <property type="match status" value="1"/>
</dbReference>
<dbReference type="SUPFAM" id="SSF55811">
    <property type="entry name" value="Nudix"/>
    <property type="match status" value="1"/>
</dbReference>
<dbReference type="CDD" id="cd03425">
    <property type="entry name" value="NUDIX_MutT_NudA_like"/>
    <property type="match status" value="1"/>
</dbReference>
<evidence type="ECO:0000256" key="13">
    <source>
        <dbReference type="ARBA" id="ARBA00040794"/>
    </source>
</evidence>
<dbReference type="InterPro" id="IPR013785">
    <property type="entry name" value="Aldolase_TIM"/>
</dbReference>
<sequence length="369" mass="39560">MGDRARLAFRPGGLAVRARLGGATWLAAQGASRVKRVEVAAAVLRRDDGAVLLGQRAEGTFCPGYWEFPGGKVEPGETPAQALVRELAEELEIAVAPEDVLPWVVREHAYAHAHVRLHFFRIVRWSGEPRARIHAALAWVRPPAMTVAPLLPANGPVWKFLALPERMLVSGVAAMLEAGEPLAGALERQEDALVRARALGSVLVQVREPAALAEALVRRLRPQLGPEDLLVLNGEVDAARALGTGLHLPQRRLESLSRRPDLPWVGASVHEASALHRAEALALDYAVLGPVRPTRSHPGTAALGWQGFEEIARGASIPVYAIGGLGPADLEDARRAGAHGVAGIRAWWSQVYCDSSPDSDGLSPAEARR</sequence>
<comment type="caution">
    <text evidence="18">The sequence shown here is derived from an EMBL/GenBank/DDBJ whole genome shotgun (WGS) entry which is preliminary data.</text>
</comment>
<evidence type="ECO:0000256" key="9">
    <source>
        <dbReference type="ARBA" id="ARBA00023204"/>
    </source>
</evidence>
<keyword evidence="8" id="KW-0460">Magnesium</keyword>
<gene>
    <name evidence="18" type="ORF">GV368_00995</name>
</gene>
<dbReference type="InterPro" id="IPR000086">
    <property type="entry name" value="NUDIX_hydrolase_dom"/>
</dbReference>
<dbReference type="CDD" id="cd00564">
    <property type="entry name" value="TMP_TenI"/>
    <property type="match status" value="1"/>
</dbReference>
<keyword evidence="3" id="KW-0515">Mutator protein</keyword>
<evidence type="ECO:0000256" key="14">
    <source>
        <dbReference type="ARBA" id="ARBA00041592"/>
    </source>
</evidence>
<keyword evidence="7 18" id="KW-0378">Hydrolase</keyword>
<dbReference type="Pfam" id="PF02581">
    <property type="entry name" value="TMP-TENI"/>
    <property type="match status" value="1"/>
</dbReference>
<evidence type="ECO:0000256" key="11">
    <source>
        <dbReference type="ARBA" id="ARBA00036904"/>
    </source>
</evidence>
<dbReference type="PANTHER" id="PTHR47707:SF1">
    <property type="entry name" value="NUDIX HYDROLASE FAMILY PROTEIN"/>
    <property type="match status" value="1"/>
</dbReference>
<name>A0ABX1QI77_9PROT</name>
<dbReference type="Pfam" id="PF00293">
    <property type="entry name" value="NUDIX"/>
    <property type="match status" value="1"/>
</dbReference>
<dbReference type="SUPFAM" id="SSF51391">
    <property type="entry name" value="Thiamin phosphate synthase"/>
    <property type="match status" value="1"/>
</dbReference>
<comment type="cofactor">
    <cofactor evidence="1">
        <name>Mg(2+)</name>
        <dbReference type="ChEBI" id="CHEBI:18420"/>
    </cofactor>
</comment>
<dbReference type="InterPro" id="IPR036206">
    <property type="entry name" value="ThiamineP_synth_sf"/>
</dbReference>